<evidence type="ECO:0000313" key="1">
    <source>
        <dbReference type="EnsemblMetazoa" id="GAUT000418-PA"/>
    </source>
</evidence>
<dbReference type="Proteomes" id="UP000078200">
    <property type="component" value="Unassembled WGS sequence"/>
</dbReference>
<dbReference type="VEuPathDB" id="VectorBase:GAUT000418"/>
<dbReference type="AlphaFoldDB" id="A0A1A9UD28"/>
<dbReference type="EnsemblMetazoa" id="GAUT000418-RA">
    <property type="protein sequence ID" value="GAUT000418-PA"/>
    <property type="gene ID" value="GAUT000418"/>
</dbReference>
<evidence type="ECO:0000313" key="2">
    <source>
        <dbReference type="Proteomes" id="UP000078200"/>
    </source>
</evidence>
<organism evidence="1 2">
    <name type="scientific">Glossina austeni</name>
    <name type="common">Savannah tsetse fly</name>
    <dbReference type="NCBI Taxonomy" id="7395"/>
    <lineage>
        <taxon>Eukaryota</taxon>
        <taxon>Metazoa</taxon>
        <taxon>Ecdysozoa</taxon>
        <taxon>Arthropoda</taxon>
        <taxon>Hexapoda</taxon>
        <taxon>Insecta</taxon>
        <taxon>Pterygota</taxon>
        <taxon>Neoptera</taxon>
        <taxon>Endopterygota</taxon>
        <taxon>Diptera</taxon>
        <taxon>Brachycera</taxon>
        <taxon>Muscomorpha</taxon>
        <taxon>Hippoboscoidea</taxon>
        <taxon>Glossinidae</taxon>
        <taxon>Glossina</taxon>
    </lineage>
</organism>
<protein>
    <submittedName>
        <fullName evidence="1">Uncharacterized protein</fullName>
    </submittedName>
</protein>
<keyword evidence="2" id="KW-1185">Reference proteome</keyword>
<sequence>MITVLKNSLKIEDLYVVTTVIEKACHAVCVIESYKVDKSEPFTVSDCPWEKSRYFILHIFHHLVKYAYKVIFLGILICKCSIICHDRFSLQEILSSGNDRDGSYGVGENTTNFSV</sequence>
<name>A0A1A9UD28_GLOAU</name>
<accession>A0A1A9UD28</accession>
<proteinExistence type="predicted"/>
<reference evidence="1" key="1">
    <citation type="submission" date="2020-05" db="UniProtKB">
        <authorList>
            <consortium name="EnsemblMetazoa"/>
        </authorList>
    </citation>
    <scope>IDENTIFICATION</scope>
    <source>
        <strain evidence="1">TTRI</strain>
    </source>
</reference>